<evidence type="ECO:0000256" key="1">
    <source>
        <dbReference type="SAM" id="SignalP"/>
    </source>
</evidence>
<keyword evidence="1" id="KW-0732">Signal</keyword>
<feature type="chain" id="PRO_5028818413" evidence="1">
    <location>
        <begin position="20"/>
        <end position="78"/>
    </location>
</feature>
<accession>A0A7E4W4T0</accession>
<reference evidence="3" key="2">
    <citation type="submission" date="2020-10" db="UniProtKB">
        <authorList>
            <consortium name="WormBaseParasite"/>
        </authorList>
    </citation>
    <scope>IDENTIFICATION</scope>
</reference>
<feature type="signal peptide" evidence="1">
    <location>
        <begin position="1"/>
        <end position="19"/>
    </location>
</feature>
<proteinExistence type="predicted"/>
<protein>
    <submittedName>
        <fullName evidence="3">Neuropeptide-Like Protein</fullName>
    </submittedName>
</protein>
<reference evidence="2" key="1">
    <citation type="journal article" date="2013" name="Genetics">
        <title>The draft genome and transcriptome of Panagrellus redivivus are shaped by the harsh demands of a free-living lifestyle.</title>
        <authorList>
            <person name="Srinivasan J."/>
            <person name="Dillman A.R."/>
            <person name="Macchietto M.G."/>
            <person name="Heikkinen L."/>
            <person name="Lakso M."/>
            <person name="Fracchia K.M."/>
            <person name="Antoshechkin I."/>
            <person name="Mortazavi A."/>
            <person name="Wong G."/>
            <person name="Sternberg P.W."/>
        </authorList>
    </citation>
    <scope>NUCLEOTIDE SEQUENCE [LARGE SCALE GENOMIC DNA]</scope>
    <source>
        <strain evidence="2">MT8872</strain>
    </source>
</reference>
<sequence length="78" mass="8615">MRILIAVLAIVGIAVVTHARPTRRPLPTLNGFLEAMGDSHLFDQPPAENRSLADFEANADLVIWDAILQAENLYSFLN</sequence>
<dbReference type="Proteomes" id="UP000492821">
    <property type="component" value="Unassembled WGS sequence"/>
</dbReference>
<dbReference type="WBParaSite" id="Pan_g6074.t1">
    <property type="protein sequence ID" value="Pan_g6074.t1"/>
    <property type="gene ID" value="Pan_g6074"/>
</dbReference>
<keyword evidence="2" id="KW-1185">Reference proteome</keyword>
<evidence type="ECO:0000313" key="2">
    <source>
        <dbReference type="Proteomes" id="UP000492821"/>
    </source>
</evidence>
<organism evidence="2 3">
    <name type="scientific">Panagrellus redivivus</name>
    <name type="common">Microworm</name>
    <dbReference type="NCBI Taxonomy" id="6233"/>
    <lineage>
        <taxon>Eukaryota</taxon>
        <taxon>Metazoa</taxon>
        <taxon>Ecdysozoa</taxon>
        <taxon>Nematoda</taxon>
        <taxon>Chromadorea</taxon>
        <taxon>Rhabditida</taxon>
        <taxon>Tylenchina</taxon>
        <taxon>Panagrolaimomorpha</taxon>
        <taxon>Panagrolaimoidea</taxon>
        <taxon>Panagrolaimidae</taxon>
        <taxon>Panagrellus</taxon>
    </lineage>
</organism>
<evidence type="ECO:0000313" key="3">
    <source>
        <dbReference type="WBParaSite" id="Pan_g6074.t1"/>
    </source>
</evidence>
<name>A0A7E4W4T0_PANRE</name>
<dbReference type="AlphaFoldDB" id="A0A7E4W4T0"/>